<dbReference type="EMBL" id="LAXD01000001">
    <property type="protein sequence ID" value="KWW99272.1"/>
    <property type="molecule type" value="Genomic_DNA"/>
</dbReference>
<accession>A0A132MN37</accession>
<reference evidence="6" key="1">
    <citation type="submission" date="2015-04" db="EMBL/GenBank/DDBJ databases">
        <title>Physiological reanalysis, assessment of diazotrophy, and genome sequences of multiple isolates of Streptomyces thermoautotrophicus.</title>
        <authorList>
            <person name="MacKellar D.C."/>
            <person name="Lieber L."/>
            <person name="Norman J."/>
            <person name="Bolger A."/>
            <person name="Tobin C."/>
            <person name="Murray J.W."/>
            <person name="Chang R."/>
            <person name="Ford T."/>
            <person name="Nguyen P.Q."/>
            <person name="Woodward J."/>
            <person name="Permingeat H."/>
            <person name="Joshi N.S."/>
            <person name="Silver P.A."/>
            <person name="Usadel B."/>
            <person name="Rutherford A.W."/>
            <person name="Friesen M."/>
            <person name="Prell J."/>
        </authorList>
    </citation>
    <scope>NUCLEOTIDE SEQUENCE [LARGE SCALE GENOMIC DNA]</scope>
    <source>
        <strain evidence="6">H1</strain>
    </source>
</reference>
<dbReference type="InterPro" id="IPR041916">
    <property type="entry name" value="Anti_sigma_zinc_sf"/>
</dbReference>
<dbReference type="Pfam" id="PF13490">
    <property type="entry name" value="zf-HC2"/>
    <property type="match status" value="1"/>
</dbReference>
<dbReference type="PATRIC" id="fig|1469144.10.peg.1024"/>
<keyword evidence="6" id="KW-1185">Reference proteome</keyword>
<feature type="transmembrane region" description="Helical" evidence="3">
    <location>
        <begin position="130"/>
        <end position="150"/>
    </location>
</feature>
<sequence length="209" mass="21576">MSHLGDRVADLVDGELDHDARDRALAHLAGCALCRAEVEAARELKARLRALASPGLPAGLTDRLMGIGETGLPPVPKAPDNLPLLGFGGLPGNGGFPTEVLPIALIGGRSDAPCSGPAVPRRSRMRRFRLVTASALSLTAAALTTAFAVGEQTGGNPGTPVVPPVSQFTLDHARTAGQAPFLEPGMGAFQVSFQRPFPTPTYPGGAFAR</sequence>
<keyword evidence="3" id="KW-1133">Transmembrane helix</keyword>
<gene>
    <name evidence="5" type="ORF">LI90_906</name>
</gene>
<dbReference type="AlphaFoldDB" id="A0A132MN37"/>
<keyword evidence="3" id="KW-0472">Membrane</keyword>
<evidence type="ECO:0000256" key="2">
    <source>
        <dbReference type="ARBA" id="ARBA00023163"/>
    </source>
</evidence>
<evidence type="ECO:0000313" key="6">
    <source>
        <dbReference type="Proteomes" id="UP000070188"/>
    </source>
</evidence>
<dbReference type="Gene3D" id="1.10.10.1320">
    <property type="entry name" value="Anti-sigma factor, zinc-finger domain"/>
    <property type="match status" value="1"/>
</dbReference>
<proteinExistence type="predicted"/>
<feature type="domain" description="Putative zinc-finger" evidence="4">
    <location>
        <begin position="6"/>
        <end position="35"/>
    </location>
</feature>
<organism evidence="5 6">
    <name type="scientific">Carbonactinospora thermoautotrophica</name>
    <dbReference type="NCBI Taxonomy" id="1469144"/>
    <lineage>
        <taxon>Bacteria</taxon>
        <taxon>Bacillati</taxon>
        <taxon>Actinomycetota</taxon>
        <taxon>Actinomycetes</taxon>
        <taxon>Kitasatosporales</taxon>
        <taxon>Carbonactinosporaceae</taxon>
        <taxon>Carbonactinospora</taxon>
    </lineage>
</organism>
<name>A0A132MN37_9ACTN</name>
<evidence type="ECO:0000256" key="3">
    <source>
        <dbReference type="SAM" id="Phobius"/>
    </source>
</evidence>
<protein>
    <submittedName>
        <fullName evidence="5">Putative transmembrane anti-sigma factor</fullName>
    </submittedName>
</protein>
<dbReference type="InterPro" id="IPR027383">
    <property type="entry name" value="Znf_put"/>
</dbReference>
<dbReference type="STRING" id="1469144.LI90_906"/>
<evidence type="ECO:0000259" key="4">
    <source>
        <dbReference type="Pfam" id="PF13490"/>
    </source>
</evidence>
<dbReference type="RefSeq" id="WP_244884173.1">
    <property type="nucleotide sequence ID" value="NZ_LAXD01000001.1"/>
</dbReference>
<evidence type="ECO:0000256" key="1">
    <source>
        <dbReference type="ARBA" id="ARBA00023015"/>
    </source>
</evidence>
<dbReference type="Proteomes" id="UP000070188">
    <property type="component" value="Unassembled WGS sequence"/>
</dbReference>
<keyword evidence="3 5" id="KW-0812">Transmembrane</keyword>
<evidence type="ECO:0000313" key="5">
    <source>
        <dbReference type="EMBL" id="KWW99272.1"/>
    </source>
</evidence>
<comment type="caution">
    <text evidence="5">The sequence shown here is derived from an EMBL/GenBank/DDBJ whole genome shotgun (WGS) entry which is preliminary data.</text>
</comment>
<keyword evidence="2" id="KW-0804">Transcription</keyword>
<keyword evidence="1" id="KW-0805">Transcription regulation</keyword>